<accession>H2XQ02</accession>
<reference evidence="1" key="2">
    <citation type="submission" date="2025-08" db="UniProtKB">
        <authorList>
            <consortium name="Ensembl"/>
        </authorList>
    </citation>
    <scope>IDENTIFICATION</scope>
</reference>
<reference evidence="2" key="1">
    <citation type="journal article" date="2002" name="Science">
        <title>The draft genome of Ciona intestinalis: insights into chordate and vertebrate origins.</title>
        <authorList>
            <person name="Dehal P."/>
            <person name="Satou Y."/>
            <person name="Campbell R.K."/>
            <person name="Chapman J."/>
            <person name="Degnan B."/>
            <person name="De Tomaso A."/>
            <person name="Davidson B."/>
            <person name="Di Gregorio A."/>
            <person name="Gelpke M."/>
            <person name="Goodstein D.M."/>
            <person name="Harafuji N."/>
            <person name="Hastings K.E."/>
            <person name="Ho I."/>
            <person name="Hotta K."/>
            <person name="Huang W."/>
            <person name="Kawashima T."/>
            <person name="Lemaire P."/>
            <person name="Martinez D."/>
            <person name="Meinertzhagen I.A."/>
            <person name="Necula S."/>
            <person name="Nonaka M."/>
            <person name="Putnam N."/>
            <person name="Rash S."/>
            <person name="Saiga H."/>
            <person name="Satake M."/>
            <person name="Terry A."/>
            <person name="Yamada L."/>
            <person name="Wang H.G."/>
            <person name="Awazu S."/>
            <person name="Azumi K."/>
            <person name="Boore J."/>
            <person name="Branno M."/>
            <person name="Chin-Bow S."/>
            <person name="DeSantis R."/>
            <person name="Doyle S."/>
            <person name="Francino P."/>
            <person name="Keys D.N."/>
            <person name="Haga S."/>
            <person name="Hayashi H."/>
            <person name="Hino K."/>
            <person name="Imai K.S."/>
            <person name="Inaba K."/>
            <person name="Kano S."/>
            <person name="Kobayashi K."/>
            <person name="Kobayashi M."/>
            <person name="Lee B.I."/>
            <person name="Makabe K.W."/>
            <person name="Manohar C."/>
            <person name="Matassi G."/>
            <person name="Medina M."/>
            <person name="Mochizuki Y."/>
            <person name="Mount S."/>
            <person name="Morishita T."/>
            <person name="Miura S."/>
            <person name="Nakayama A."/>
            <person name="Nishizaka S."/>
            <person name="Nomoto H."/>
            <person name="Ohta F."/>
            <person name="Oishi K."/>
            <person name="Rigoutsos I."/>
            <person name="Sano M."/>
            <person name="Sasaki A."/>
            <person name="Sasakura Y."/>
            <person name="Shoguchi E."/>
            <person name="Shin-i T."/>
            <person name="Spagnuolo A."/>
            <person name="Stainier D."/>
            <person name="Suzuki M.M."/>
            <person name="Tassy O."/>
            <person name="Takatori N."/>
            <person name="Tokuoka M."/>
            <person name="Yagi K."/>
            <person name="Yoshizaki F."/>
            <person name="Wada S."/>
            <person name="Zhang C."/>
            <person name="Hyatt P.D."/>
            <person name="Larimer F."/>
            <person name="Detter C."/>
            <person name="Doggett N."/>
            <person name="Glavina T."/>
            <person name="Hawkins T."/>
            <person name="Richardson P."/>
            <person name="Lucas S."/>
            <person name="Kohara Y."/>
            <person name="Levine M."/>
            <person name="Satoh N."/>
            <person name="Rokhsar D.S."/>
        </authorList>
    </citation>
    <scope>NUCLEOTIDE SEQUENCE [LARGE SCALE GENOMIC DNA]</scope>
</reference>
<dbReference type="AlphaFoldDB" id="H2XQ02"/>
<dbReference type="Ensembl" id="ENSCINT00000035524.1">
    <property type="protein sequence ID" value="ENSCINP00000031736.1"/>
    <property type="gene ID" value="ENSCING00000020490.1"/>
</dbReference>
<evidence type="ECO:0000313" key="1">
    <source>
        <dbReference type="Ensembl" id="ENSCINP00000031736.1"/>
    </source>
</evidence>
<proteinExistence type="predicted"/>
<dbReference type="PANTHER" id="PTHR15922:SF2">
    <property type="entry name" value="NBAS SUBUNIT OF NRZ TETHERING COMPLEX"/>
    <property type="match status" value="1"/>
</dbReference>
<keyword evidence="2" id="KW-1185">Reference proteome</keyword>
<evidence type="ECO:0000313" key="2">
    <source>
        <dbReference type="Proteomes" id="UP000008144"/>
    </source>
</evidence>
<dbReference type="InParanoid" id="H2XQ02"/>
<dbReference type="PANTHER" id="PTHR15922">
    <property type="entry name" value="NEUROBLASTOMA-AMPLIFIED SEQUENCE"/>
    <property type="match status" value="1"/>
</dbReference>
<dbReference type="HOGENOM" id="CLU_968161_0_0_1"/>
<protein>
    <submittedName>
        <fullName evidence="1">Uncharacterized protein</fullName>
    </submittedName>
</protein>
<name>H2XQ02_CIOIN</name>
<dbReference type="GeneTree" id="ENSGT00390000012474"/>
<dbReference type="STRING" id="7719.ENSCINP00000031736"/>
<sequence length="288" mass="32725">MHRLIHQPKTINIDILLQTDFKLGLFCILSQEYDLPTSIDHQIAFYIQCLQATSSMFDVLNEPLQIYRVSPQTLTKYGRDMIQANLEGNTRDGEDLRRVYDAYIQHNKVLKISSASVGLDKNRFLTDEEYKKCSVYGLAMSQDLENLLIAVVLSKLEGWDVWEIFASNIEYLLTEAPVYVEGDVMRVVGGLGVLGELKRHAEDFIGRLKKNVYPLLDGKESEKIIDYFVLLGECGVRGQKNQVIVDGLNVDVVVELLKNIQHSTTNVDFKKLIESKQHVDDVLVGMVN</sequence>
<reference evidence="1" key="3">
    <citation type="submission" date="2025-09" db="UniProtKB">
        <authorList>
            <consortium name="Ensembl"/>
        </authorList>
    </citation>
    <scope>IDENTIFICATION</scope>
</reference>
<organism evidence="1 2">
    <name type="scientific">Ciona intestinalis</name>
    <name type="common">Transparent sea squirt</name>
    <name type="synonym">Ascidia intestinalis</name>
    <dbReference type="NCBI Taxonomy" id="7719"/>
    <lineage>
        <taxon>Eukaryota</taxon>
        <taxon>Metazoa</taxon>
        <taxon>Chordata</taxon>
        <taxon>Tunicata</taxon>
        <taxon>Ascidiacea</taxon>
        <taxon>Phlebobranchia</taxon>
        <taxon>Cionidae</taxon>
        <taxon>Ciona</taxon>
    </lineage>
</organism>
<dbReference type="Proteomes" id="UP000008144">
    <property type="component" value="Unassembled WGS sequence"/>
</dbReference>